<evidence type="ECO:0000313" key="6">
    <source>
        <dbReference type="Proteomes" id="UP000784294"/>
    </source>
</evidence>
<sequence>MTEPEDTLKILSCNSYSLKVEESRRIIGSSSQSKNRKPCNCTKSHCLKLYCECFSQGITCANCNCNNCLNNVNHEDDRRRAIKSILERNPMAFHSKIVIGDRKHSKGCNCKRSGCLKNYCECFEVILFLYVYFFRLKLIVQIDVDVRTAKTTRSIIMFNNFRPGSLLYYSDLSHPYSDTCLRFRYMPYFHLDSARCDCCNSLFITRQTTEDVCNCLISQLIHPPHQVLDCESLERRVLEEFGRCLSKFVDTYSKVCYNVLKYILRGFLFESNILV</sequence>
<proteinExistence type="inferred from homology"/>
<dbReference type="GO" id="GO:0006355">
    <property type="term" value="P:regulation of DNA-templated transcription"/>
    <property type="evidence" value="ECO:0007669"/>
    <property type="project" value="TreeGrafter"/>
</dbReference>
<dbReference type="InterPro" id="IPR033467">
    <property type="entry name" value="Tesmin/TSO1-like_CXC"/>
</dbReference>
<dbReference type="PANTHER" id="PTHR12446:SF34">
    <property type="entry name" value="PROTEIN LIN-54 HOMOLOG"/>
    <property type="match status" value="1"/>
</dbReference>
<reference evidence="5" key="1">
    <citation type="submission" date="2018-11" db="EMBL/GenBank/DDBJ databases">
        <authorList>
            <consortium name="Pathogen Informatics"/>
        </authorList>
    </citation>
    <scope>NUCLEOTIDE SEQUENCE</scope>
</reference>
<comment type="subcellular location">
    <subcellularLocation>
        <location evidence="1">Nucleus</location>
    </subcellularLocation>
</comment>
<dbReference type="OrthoDB" id="6283463at2759"/>
<evidence type="ECO:0000259" key="4">
    <source>
        <dbReference type="PROSITE" id="PS51634"/>
    </source>
</evidence>
<dbReference type="PROSITE" id="PS51634">
    <property type="entry name" value="CRC"/>
    <property type="match status" value="1"/>
</dbReference>
<accession>A0A448WA58</accession>
<dbReference type="GO" id="GO:0005634">
    <property type="term" value="C:nucleus"/>
    <property type="evidence" value="ECO:0007669"/>
    <property type="project" value="UniProtKB-SubCell"/>
</dbReference>
<feature type="domain" description="CRC" evidence="4">
    <location>
        <begin position="35"/>
        <end position="151"/>
    </location>
</feature>
<keyword evidence="3" id="KW-0539">Nucleus</keyword>
<comment type="caution">
    <text evidence="5">The sequence shown here is derived from an EMBL/GenBank/DDBJ whole genome shotgun (WGS) entry which is preliminary data.</text>
</comment>
<evidence type="ECO:0000256" key="3">
    <source>
        <dbReference type="ARBA" id="ARBA00023242"/>
    </source>
</evidence>
<evidence type="ECO:0000256" key="1">
    <source>
        <dbReference type="ARBA" id="ARBA00004123"/>
    </source>
</evidence>
<dbReference type="EMBL" id="CAAALY010000576">
    <property type="protein sequence ID" value="VEL06884.1"/>
    <property type="molecule type" value="Genomic_DNA"/>
</dbReference>
<protein>
    <recommendedName>
        <fullName evidence="4">CRC domain-containing protein</fullName>
    </recommendedName>
</protein>
<gene>
    <name evidence="5" type="ORF">PXEA_LOCUS324</name>
</gene>
<dbReference type="PANTHER" id="PTHR12446">
    <property type="entry name" value="TESMIN/TSO1-RELATED"/>
    <property type="match status" value="1"/>
</dbReference>
<dbReference type="Pfam" id="PF03638">
    <property type="entry name" value="TCR"/>
    <property type="match status" value="2"/>
</dbReference>
<keyword evidence="6" id="KW-1185">Reference proteome</keyword>
<organism evidence="5 6">
    <name type="scientific">Protopolystoma xenopodis</name>
    <dbReference type="NCBI Taxonomy" id="117903"/>
    <lineage>
        <taxon>Eukaryota</taxon>
        <taxon>Metazoa</taxon>
        <taxon>Spiralia</taxon>
        <taxon>Lophotrochozoa</taxon>
        <taxon>Platyhelminthes</taxon>
        <taxon>Monogenea</taxon>
        <taxon>Polyopisthocotylea</taxon>
        <taxon>Polystomatidea</taxon>
        <taxon>Polystomatidae</taxon>
        <taxon>Protopolystoma</taxon>
    </lineage>
</organism>
<evidence type="ECO:0000313" key="5">
    <source>
        <dbReference type="EMBL" id="VEL06884.1"/>
    </source>
</evidence>
<dbReference type="InterPro" id="IPR028307">
    <property type="entry name" value="Lin-54_fam"/>
</dbReference>
<evidence type="ECO:0000256" key="2">
    <source>
        <dbReference type="ARBA" id="ARBA00007267"/>
    </source>
</evidence>
<comment type="similarity">
    <text evidence="2">Belongs to the lin-54 family.</text>
</comment>
<dbReference type="Proteomes" id="UP000784294">
    <property type="component" value="Unassembled WGS sequence"/>
</dbReference>
<dbReference type="SMART" id="SM01114">
    <property type="entry name" value="CXC"/>
    <property type="match status" value="2"/>
</dbReference>
<name>A0A448WA58_9PLAT</name>
<dbReference type="AlphaFoldDB" id="A0A448WA58"/>
<dbReference type="InterPro" id="IPR005172">
    <property type="entry name" value="CRC"/>
</dbReference>